<dbReference type="InterPro" id="IPR043863">
    <property type="entry name" value="DUF5825"/>
</dbReference>
<dbReference type="Pfam" id="PF19142">
    <property type="entry name" value="DUF5825"/>
    <property type="match status" value="1"/>
</dbReference>
<protein>
    <submittedName>
        <fullName evidence="1">Uncharacterized protein</fullName>
    </submittedName>
</protein>
<accession>A0A2P1EC10</accession>
<gene>
    <name evidence="1" type="primary">cxm9</name>
</gene>
<dbReference type="AlphaFoldDB" id="A0A2P1EC10"/>
<evidence type="ECO:0000313" key="1">
    <source>
        <dbReference type="EMBL" id="AVL27084.1"/>
    </source>
</evidence>
<sequence>MSALLDIDELKARDSDEGRVPAGGRPATETLTLGLDRAELPVATELAALLHRVPVAGVRLPEPADFSALPSHVIVRIIALIRECSSIGTRVTWSLTLGAEQLDLVPRLDHLPAPDSITVLETGHPSVGEWRSSSNFGLLYFRKGPKFLSVVDQRPESSREIIVDDPTQMAVFLLGLEGCAWAEVTRNSQFAAAARDLVNKGLVMRVGDHCVTLPVHMRSWPLGAALLGGTLAAAGKKSDGATE</sequence>
<proteinExistence type="predicted"/>
<dbReference type="EMBL" id="MG824991">
    <property type="protein sequence ID" value="AVL27084.1"/>
    <property type="molecule type" value="Genomic_DNA"/>
</dbReference>
<organism evidence="1">
    <name type="scientific">Actinoplanes tsinanensis</name>
    <dbReference type="NCBI Taxonomy" id="2039464"/>
    <lineage>
        <taxon>Bacteria</taxon>
        <taxon>Bacillati</taxon>
        <taxon>Actinomycetota</taxon>
        <taxon>Actinomycetes</taxon>
        <taxon>Micromonosporales</taxon>
        <taxon>Micromonosporaceae</taxon>
        <taxon>Actinoplanes</taxon>
    </lineage>
</organism>
<reference evidence="1" key="1">
    <citation type="submission" date="2018-01" db="EMBL/GenBank/DDBJ databases">
        <title>Heterologous Expression Guides Identification of the Biosynthetic Gene Cluster of Chuangxinmycin, an Indole Alkaloid Antibiotic.</title>
        <authorList>
            <person name="Xu X."/>
            <person name="Zhou H."/>
            <person name="Liu Y."/>
            <person name="Liu X."/>
            <person name="Fu J."/>
            <person name="Li A."/>
            <person name="Li Y."/>
            <person name="Shen Y."/>
            <person name="Bian X."/>
            <person name="Zhang Y."/>
        </authorList>
    </citation>
    <scope>NUCLEOTIDE SEQUENCE</scope>
    <source>
        <strain evidence="1">CPCC 240351</strain>
    </source>
</reference>
<name>A0A2P1EC10_9ACTN</name>